<evidence type="ECO:0000256" key="3">
    <source>
        <dbReference type="ARBA" id="ARBA00022475"/>
    </source>
</evidence>
<accession>A0A0B7I453</accession>
<evidence type="ECO:0000256" key="5">
    <source>
        <dbReference type="ARBA" id="ARBA00022989"/>
    </source>
</evidence>
<keyword evidence="6 7" id="KW-0472">Membrane</keyword>
<reference evidence="9" key="2">
    <citation type="journal article" date="2017" name="Genome Announc.">
        <title>Twelve Complete Reference Genomes of Clinical Isolates in the Capnocytophaga Genus.</title>
        <authorList>
            <person name="Villarma A."/>
            <person name="Gulvik C.A."/>
            <person name="Rowe L.A."/>
            <person name="Sheth M."/>
            <person name="Juieng P."/>
            <person name="Nicholson A.C."/>
            <person name="Loparev V.N."/>
            <person name="McQuiston J.R."/>
        </authorList>
    </citation>
    <scope>NUCLEOTIDE SEQUENCE</scope>
    <source>
        <strain evidence="10">H3936</strain>
        <strain evidence="9">H5594</strain>
    </source>
</reference>
<evidence type="ECO:0000256" key="2">
    <source>
        <dbReference type="ARBA" id="ARBA00008193"/>
    </source>
</evidence>
<organism evidence="12 13">
    <name type="scientific">Capnocytophaga canimorsus</name>
    <dbReference type="NCBI Taxonomy" id="28188"/>
    <lineage>
        <taxon>Bacteria</taxon>
        <taxon>Pseudomonadati</taxon>
        <taxon>Bacteroidota</taxon>
        <taxon>Flavobacteriia</taxon>
        <taxon>Flavobacteriales</taxon>
        <taxon>Flavobacteriaceae</taxon>
        <taxon>Capnocytophaga</taxon>
    </lineage>
</organism>
<evidence type="ECO:0000313" key="16">
    <source>
        <dbReference type="Proteomes" id="UP000243753"/>
    </source>
</evidence>
<feature type="transmembrane region" description="Helical" evidence="7">
    <location>
        <begin position="30"/>
        <end position="47"/>
    </location>
</feature>
<keyword evidence="5 7" id="KW-1133">Transmembrane helix</keyword>
<dbReference type="Proteomes" id="UP000044026">
    <property type="component" value="Unassembled WGS sequence"/>
</dbReference>
<evidence type="ECO:0000256" key="6">
    <source>
        <dbReference type="ARBA" id="ARBA00023136"/>
    </source>
</evidence>
<evidence type="ECO:0000313" key="14">
    <source>
        <dbReference type="Proteomes" id="UP000044026"/>
    </source>
</evidence>
<evidence type="ECO:0000259" key="8">
    <source>
        <dbReference type="Pfam" id="PF03458"/>
    </source>
</evidence>
<evidence type="ECO:0000313" key="15">
    <source>
        <dbReference type="Proteomes" id="UP000243136"/>
    </source>
</evidence>
<dbReference type="PANTHER" id="PTHR30506">
    <property type="entry name" value="INNER MEMBRANE PROTEIN"/>
    <property type="match status" value="1"/>
</dbReference>
<comment type="similarity">
    <text evidence="2">Belongs to the UPF0126 family.</text>
</comment>
<dbReference type="RefSeq" id="WP_013997173.1">
    <property type="nucleotide sequence ID" value="NZ_BOQI01000020.1"/>
</dbReference>
<keyword evidence="3" id="KW-1003">Cell membrane</keyword>
<feature type="transmembrane region" description="Helical" evidence="7">
    <location>
        <begin position="173"/>
        <end position="194"/>
    </location>
</feature>
<evidence type="ECO:0000256" key="1">
    <source>
        <dbReference type="ARBA" id="ARBA00004651"/>
    </source>
</evidence>
<proteinExistence type="inferred from homology"/>
<feature type="domain" description="Glycine transporter" evidence="8">
    <location>
        <begin position="6"/>
        <end position="80"/>
    </location>
</feature>
<evidence type="ECO:0000313" key="9">
    <source>
        <dbReference type="EMBL" id="ATA90889.1"/>
    </source>
</evidence>
<dbReference type="OMA" id="DRRPFYW"/>
<dbReference type="Proteomes" id="UP000039370">
    <property type="component" value="Unassembled WGS sequence"/>
</dbReference>
<dbReference type="EMBL" id="CDOE01000033">
    <property type="protein sequence ID" value="CEN33284.1"/>
    <property type="molecule type" value="Genomic_DNA"/>
</dbReference>
<evidence type="ECO:0000256" key="7">
    <source>
        <dbReference type="SAM" id="Phobius"/>
    </source>
</evidence>
<gene>
    <name evidence="12" type="ORF">CCAN11_1150007</name>
    <name evidence="11" type="ORF">CCAN12_390007</name>
    <name evidence="10" type="ORF">CGC54_01395</name>
    <name evidence="9" type="ORF">CGC56_01120</name>
</gene>
<dbReference type="GO" id="GO:0005886">
    <property type="term" value="C:plasma membrane"/>
    <property type="evidence" value="ECO:0007669"/>
    <property type="project" value="UniProtKB-SubCell"/>
</dbReference>
<reference evidence="13 14" key="1">
    <citation type="submission" date="2015-01" db="EMBL/GenBank/DDBJ databases">
        <authorList>
            <person name="MANFREDI Pablo"/>
        </authorList>
    </citation>
    <scope>NUCLEOTIDE SEQUENCE [LARGE SCALE GENOMIC DNA]</scope>
    <source>
        <strain evidence="12 13">Cc11</strain>
        <strain evidence="11 14">Cc12</strain>
    </source>
</reference>
<dbReference type="EMBL" id="CDOK01000019">
    <property type="protein sequence ID" value="CEN46681.1"/>
    <property type="molecule type" value="Genomic_DNA"/>
</dbReference>
<evidence type="ECO:0000313" key="12">
    <source>
        <dbReference type="EMBL" id="CEN46681.1"/>
    </source>
</evidence>
<evidence type="ECO:0000256" key="4">
    <source>
        <dbReference type="ARBA" id="ARBA00022692"/>
    </source>
</evidence>
<dbReference type="EMBL" id="CP022389">
    <property type="protein sequence ID" value="ATA93092.1"/>
    <property type="molecule type" value="Genomic_DNA"/>
</dbReference>
<feature type="transmembrane region" description="Helical" evidence="7">
    <location>
        <begin position="59"/>
        <end position="79"/>
    </location>
</feature>
<dbReference type="InterPro" id="IPR005115">
    <property type="entry name" value="Gly_transporter"/>
</dbReference>
<dbReference type="EMBL" id="CP022388">
    <property type="protein sequence ID" value="ATA90889.1"/>
    <property type="molecule type" value="Genomic_DNA"/>
</dbReference>
<feature type="domain" description="Glycine transporter" evidence="8">
    <location>
        <begin position="92"/>
        <end position="165"/>
    </location>
</feature>
<dbReference type="PANTHER" id="PTHR30506:SF3">
    <property type="entry name" value="UPF0126 INNER MEMBRANE PROTEIN YADS-RELATED"/>
    <property type="match status" value="1"/>
</dbReference>
<dbReference type="Pfam" id="PF03458">
    <property type="entry name" value="Gly_transporter"/>
    <property type="match status" value="2"/>
</dbReference>
<dbReference type="AlphaFoldDB" id="A0A0B7I453"/>
<keyword evidence="4 7" id="KW-0812">Transmembrane</keyword>
<comment type="subcellular location">
    <subcellularLocation>
        <location evidence="1">Cell membrane</location>
        <topology evidence="1">Multi-pass membrane protein</topology>
    </subcellularLocation>
</comment>
<evidence type="ECO:0000313" key="11">
    <source>
        <dbReference type="EMBL" id="CEN33284.1"/>
    </source>
</evidence>
<feature type="transmembrane region" description="Helical" evidence="7">
    <location>
        <begin position="115"/>
        <end position="137"/>
    </location>
</feature>
<feature type="transmembrane region" description="Helical" evidence="7">
    <location>
        <begin position="91"/>
        <end position="109"/>
    </location>
</feature>
<feature type="transmembrane region" description="Helical" evidence="7">
    <location>
        <begin position="6"/>
        <end position="23"/>
    </location>
</feature>
<feature type="transmembrane region" description="Helical" evidence="7">
    <location>
        <begin position="149"/>
        <end position="167"/>
    </location>
</feature>
<dbReference type="GeneID" id="69579627"/>
<protein>
    <recommendedName>
        <fullName evidence="8">Glycine transporter domain-containing protein</fullName>
    </recommendedName>
</protein>
<evidence type="ECO:0000313" key="10">
    <source>
        <dbReference type="EMBL" id="ATA93092.1"/>
    </source>
</evidence>
<dbReference type="Proteomes" id="UP000243136">
    <property type="component" value="Chromosome"/>
</dbReference>
<dbReference type="Proteomes" id="UP000243753">
    <property type="component" value="Chromosome"/>
</dbReference>
<reference evidence="15 16" key="3">
    <citation type="submission" date="2017-06" db="EMBL/GenBank/DDBJ databases">
        <title>Capnocytophaga spp. assemblies.</title>
        <authorList>
            <person name="Gulvik C.A."/>
        </authorList>
    </citation>
    <scope>NUCLEOTIDE SEQUENCE [LARGE SCALE GENOMIC DNA]</scope>
    <source>
        <strain evidence="16">H3936</strain>
        <strain evidence="15">H5594</strain>
    </source>
</reference>
<sequence length="200" mass="22192">MNFFTIVDYIGVFVFAISGALAAREKKMDLFGIFIIAFVTSLGGGTLRDVMIGRTPVFWMIHPMYITMIFAGAFFAIFLRNKIHYLRKSLMLFDTIGIGFYTVLGAQIAQSFGLHPIGVISVATVTACFGGVIRDILCNEIPAIFHKEVYATACVIGAITYLGLQEFGYFSDYIYLIAIAVVIVIRLVAIKYAFHLPKID</sequence>
<name>A0A0B7I453_9FLAO</name>
<evidence type="ECO:0000313" key="13">
    <source>
        <dbReference type="Proteomes" id="UP000039370"/>
    </source>
</evidence>